<evidence type="ECO:0000256" key="2">
    <source>
        <dbReference type="ARBA" id="ARBA00022692"/>
    </source>
</evidence>
<keyword evidence="4 6" id="KW-1133">Transmembrane helix</keyword>
<accession>A0A058Z1L9</accession>
<dbReference type="GO" id="GO:0005829">
    <property type="term" value="C:cytosol"/>
    <property type="evidence" value="ECO:0007669"/>
    <property type="project" value="GOC"/>
</dbReference>
<organism evidence="9">
    <name type="scientific">Fonticula alba</name>
    <name type="common">Slime mold</name>
    <dbReference type="NCBI Taxonomy" id="691883"/>
    <lineage>
        <taxon>Eukaryota</taxon>
        <taxon>Rotosphaerida</taxon>
        <taxon>Fonticulaceae</taxon>
        <taxon>Fonticula</taxon>
    </lineage>
</organism>
<keyword evidence="10" id="KW-1185">Reference proteome</keyword>
<dbReference type="PANTHER" id="PTHR21229">
    <property type="entry name" value="LUNG SEVEN TRANSMEMBRANE RECEPTOR"/>
    <property type="match status" value="1"/>
</dbReference>
<feature type="transmembrane region" description="Helical" evidence="6">
    <location>
        <begin position="319"/>
        <end position="340"/>
    </location>
</feature>
<evidence type="ECO:0000256" key="7">
    <source>
        <dbReference type="SAM" id="SignalP"/>
    </source>
</evidence>
<dbReference type="OMA" id="GMCETAL"/>
<comment type="subcellular location">
    <subcellularLocation>
        <location evidence="1">Membrane</location>
        <topology evidence="1">Multi-pass membrane protein</topology>
    </subcellularLocation>
</comment>
<evidence type="ECO:0000256" key="6">
    <source>
        <dbReference type="SAM" id="Phobius"/>
    </source>
</evidence>
<dbReference type="EMBL" id="KB932211">
    <property type="protein sequence ID" value="KCV68001.1"/>
    <property type="molecule type" value="Genomic_DNA"/>
</dbReference>
<dbReference type="GO" id="GO:0016020">
    <property type="term" value="C:membrane"/>
    <property type="evidence" value="ECO:0007669"/>
    <property type="project" value="UniProtKB-SubCell"/>
</dbReference>
<feature type="transmembrane region" description="Helical" evidence="6">
    <location>
        <begin position="138"/>
        <end position="161"/>
    </location>
</feature>
<evidence type="ECO:0000256" key="5">
    <source>
        <dbReference type="ARBA" id="ARBA00023136"/>
    </source>
</evidence>
<feature type="transmembrane region" description="Helical" evidence="6">
    <location>
        <begin position="274"/>
        <end position="298"/>
    </location>
</feature>
<sequence length="468" mass="52870">MAPLLLATLVLLASLLGLAASESSFTEITTNRVSFNITEAISEKIYSCPVKNTTEICGISYPGEIILKPIDGPGSVNESNFMRFALSEDDPITDTFLVTKRSLYCITVVPQTGNAEGTIYSVFPYGKVPALDYPLLPFYGFLGLFYLAIGFVWAVLCALYWKDILRVQLYISGVVLLNLMECIFYFAFYNDYNKTGVQSMPLLTISVIFGAGSLSSSLSAFLVVCMGFGLVKPTLGTTGHKVFILGFVNFLVYCLFKATQVLNRMQDAPEQQSYTVLMIALAQSIILAIYFFWISSSLSETMSRLVLRHQSEKLRAYKYLNHILYVALFAFLFGVIVMVLQNADVQFQRENWHLLWFTNVGLFQLLYTVVLVLIMFLWRPTTNNSRFTLEQIPLEERVTSVQVGDGKLTSRTRTGREKVETEVVDEDLKWVEDNIPVLEEIENILASDVMADMQEHVRMIKNERSKMN</sequence>
<dbReference type="eggNOG" id="KOG2568">
    <property type="taxonomic scope" value="Eukaryota"/>
</dbReference>
<dbReference type="Proteomes" id="UP000030693">
    <property type="component" value="Unassembled WGS sequence"/>
</dbReference>
<protein>
    <recommendedName>
        <fullName evidence="8">GOST seven transmembrane domain-containing protein</fullName>
    </recommendedName>
</protein>
<feature type="signal peptide" evidence="7">
    <location>
        <begin position="1"/>
        <end position="21"/>
    </location>
</feature>
<dbReference type="GO" id="GO:0042147">
    <property type="term" value="P:retrograde transport, endosome to Golgi"/>
    <property type="evidence" value="ECO:0007669"/>
    <property type="project" value="TreeGrafter"/>
</dbReference>
<dbReference type="InterPro" id="IPR053937">
    <property type="entry name" value="GOST_TM"/>
</dbReference>
<evidence type="ECO:0000259" key="8">
    <source>
        <dbReference type="Pfam" id="PF06814"/>
    </source>
</evidence>
<dbReference type="STRING" id="691883.A0A058Z1L9"/>
<keyword evidence="5 6" id="KW-0472">Membrane</keyword>
<feature type="transmembrane region" description="Helical" evidence="6">
    <location>
        <begin position="168"/>
        <end position="188"/>
    </location>
</feature>
<dbReference type="GeneID" id="20530192"/>
<evidence type="ECO:0000256" key="1">
    <source>
        <dbReference type="ARBA" id="ARBA00004141"/>
    </source>
</evidence>
<name>A0A058Z1L9_FONAL</name>
<dbReference type="InterPro" id="IPR009637">
    <property type="entry name" value="GPR107/GPR108-like"/>
</dbReference>
<dbReference type="GO" id="GO:0005794">
    <property type="term" value="C:Golgi apparatus"/>
    <property type="evidence" value="ECO:0007669"/>
    <property type="project" value="TreeGrafter"/>
</dbReference>
<feature type="transmembrane region" description="Helical" evidence="6">
    <location>
        <begin position="208"/>
        <end position="230"/>
    </location>
</feature>
<evidence type="ECO:0000256" key="4">
    <source>
        <dbReference type="ARBA" id="ARBA00022989"/>
    </source>
</evidence>
<evidence type="ECO:0000313" key="9">
    <source>
        <dbReference type="EMBL" id="KCV68001.1"/>
    </source>
</evidence>
<keyword evidence="2 6" id="KW-0812">Transmembrane</keyword>
<feature type="transmembrane region" description="Helical" evidence="6">
    <location>
        <begin position="352"/>
        <end position="378"/>
    </location>
</feature>
<gene>
    <name evidence="9" type="ORF">H696_05467</name>
</gene>
<evidence type="ECO:0000313" key="10">
    <source>
        <dbReference type="Proteomes" id="UP000030693"/>
    </source>
</evidence>
<dbReference type="AlphaFoldDB" id="A0A058Z1L9"/>
<dbReference type="Pfam" id="PF06814">
    <property type="entry name" value="GOST_TM"/>
    <property type="match status" value="1"/>
</dbReference>
<reference evidence="9" key="1">
    <citation type="submission" date="2013-04" db="EMBL/GenBank/DDBJ databases">
        <title>The Genome Sequence of Fonticula alba ATCC 38817.</title>
        <authorList>
            <consortium name="The Broad Institute Genomics Platform"/>
            <person name="Russ C."/>
            <person name="Cuomo C."/>
            <person name="Burger G."/>
            <person name="Gray M.W."/>
            <person name="Holland P.W.H."/>
            <person name="King N."/>
            <person name="Lang F.B.F."/>
            <person name="Roger A.J."/>
            <person name="Ruiz-Trillo I."/>
            <person name="Brown M."/>
            <person name="Walker B."/>
            <person name="Young S."/>
            <person name="Zeng Q."/>
            <person name="Gargeya S."/>
            <person name="Fitzgerald M."/>
            <person name="Haas B."/>
            <person name="Abouelleil A."/>
            <person name="Allen A.W."/>
            <person name="Alvarado L."/>
            <person name="Arachchi H.M."/>
            <person name="Berlin A.M."/>
            <person name="Chapman S.B."/>
            <person name="Gainer-Dewar J."/>
            <person name="Goldberg J."/>
            <person name="Griggs A."/>
            <person name="Gujja S."/>
            <person name="Hansen M."/>
            <person name="Howarth C."/>
            <person name="Imamovic A."/>
            <person name="Ireland A."/>
            <person name="Larimer J."/>
            <person name="McCowan C."/>
            <person name="Murphy C."/>
            <person name="Pearson M."/>
            <person name="Poon T.W."/>
            <person name="Priest M."/>
            <person name="Roberts A."/>
            <person name="Saif S."/>
            <person name="Shea T."/>
            <person name="Sisk P."/>
            <person name="Sykes S."/>
            <person name="Wortman J."/>
            <person name="Nusbaum C."/>
            <person name="Birren B."/>
        </authorList>
    </citation>
    <scope>NUCLEOTIDE SEQUENCE [LARGE SCALE GENOMIC DNA]</scope>
    <source>
        <strain evidence="9">ATCC 38817</strain>
    </source>
</reference>
<proteinExistence type="predicted"/>
<dbReference type="OrthoDB" id="19932at2759"/>
<feature type="chain" id="PRO_5001566159" description="GOST seven transmembrane domain-containing protein" evidence="7">
    <location>
        <begin position="22"/>
        <end position="468"/>
    </location>
</feature>
<dbReference type="RefSeq" id="XP_009497568.1">
    <property type="nucleotide sequence ID" value="XM_009499293.1"/>
</dbReference>
<keyword evidence="3 7" id="KW-0732">Signal</keyword>
<dbReference type="PANTHER" id="PTHR21229:SF1">
    <property type="entry name" value="GH17801P"/>
    <property type="match status" value="1"/>
</dbReference>
<feature type="transmembrane region" description="Helical" evidence="6">
    <location>
        <begin position="242"/>
        <end position="262"/>
    </location>
</feature>
<feature type="domain" description="GOST seven transmembrane" evidence="8">
    <location>
        <begin position="134"/>
        <end position="384"/>
    </location>
</feature>
<evidence type="ECO:0000256" key="3">
    <source>
        <dbReference type="ARBA" id="ARBA00022729"/>
    </source>
</evidence>